<dbReference type="PROSITE" id="PS51257">
    <property type="entry name" value="PROKAR_LIPOPROTEIN"/>
    <property type="match status" value="1"/>
</dbReference>
<dbReference type="Proteomes" id="UP000198926">
    <property type="component" value="Unassembled WGS sequence"/>
</dbReference>
<sequence>MIRIALVLAILGLAACETIQGAGRDITAAGQTLDRTF</sequence>
<name>A0A1I6MJ51_9RHOB</name>
<organism evidence="1 2">
    <name type="scientific">Yoonia litorea</name>
    <dbReference type="NCBI Taxonomy" id="1123755"/>
    <lineage>
        <taxon>Bacteria</taxon>
        <taxon>Pseudomonadati</taxon>
        <taxon>Pseudomonadota</taxon>
        <taxon>Alphaproteobacteria</taxon>
        <taxon>Rhodobacterales</taxon>
        <taxon>Paracoccaceae</taxon>
        <taxon>Yoonia</taxon>
    </lineage>
</organism>
<gene>
    <name evidence="1" type="ORF">SAMN05444714_1899</name>
</gene>
<dbReference type="EMBL" id="FOZM01000001">
    <property type="protein sequence ID" value="SFS15735.1"/>
    <property type="molecule type" value="Genomic_DNA"/>
</dbReference>
<evidence type="ECO:0000313" key="1">
    <source>
        <dbReference type="EMBL" id="SFS15735.1"/>
    </source>
</evidence>
<accession>A0A1I6MJ51</accession>
<reference evidence="1 2" key="1">
    <citation type="submission" date="2016-10" db="EMBL/GenBank/DDBJ databases">
        <authorList>
            <person name="de Groot N.N."/>
        </authorList>
    </citation>
    <scope>NUCLEOTIDE SEQUENCE [LARGE SCALE GENOMIC DNA]</scope>
    <source>
        <strain evidence="1 2">DSM 29433</strain>
    </source>
</reference>
<evidence type="ECO:0000313" key="2">
    <source>
        <dbReference type="Proteomes" id="UP000198926"/>
    </source>
</evidence>
<dbReference type="STRING" id="1123755.SAMN05444714_1899"/>
<proteinExistence type="predicted"/>
<dbReference type="AlphaFoldDB" id="A0A1I6MJ51"/>
<dbReference type="RefSeq" id="WP_090206847.1">
    <property type="nucleotide sequence ID" value="NZ_FOZM01000001.1"/>
</dbReference>
<keyword evidence="2" id="KW-1185">Reference proteome</keyword>
<protein>
    <submittedName>
        <fullName evidence="1">Entericidin EcnA/B family protein</fullName>
    </submittedName>
</protein>